<dbReference type="OrthoDB" id="6022054at2759"/>
<dbReference type="InterPro" id="IPR007483">
    <property type="entry name" value="Hamartin"/>
</dbReference>
<feature type="compositionally biased region" description="Basic residues" evidence="2">
    <location>
        <begin position="1530"/>
        <end position="1541"/>
    </location>
</feature>
<reference evidence="3" key="1">
    <citation type="journal article" date="2020" name="Fungal Divers.">
        <title>Resolving the Mortierellaceae phylogeny through synthesis of multi-gene phylogenetics and phylogenomics.</title>
        <authorList>
            <person name="Vandepol N."/>
            <person name="Liber J."/>
            <person name="Desiro A."/>
            <person name="Na H."/>
            <person name="Kennedy M."/>
            <person name="Barry K."/>
            <person name="Grigoriev I.V."/>
            <person name="Miller A.N."/>
            <person name="O'Donnell K."/>
            <person name="Stajich J.E."/>
            <person name="Bonito G."/>
        </authorList>
    </citation>
    <scope>NUCLEOTIDE SEQUENCE</scope>
    <source>
        <strain evidence="3">NRRL 6426</strain>
    </source>
</reference>
<feature type="region of interest" description="Disordered" evidence="2">
    <location>
        <begin position="1260"/>
        <end position="1288"/>
    </location>
</feature>
<feature type="coiled-coil region" evidence="1">
    <location>
        <begin position="1117"/>
        <end position="1196"/>
    </location>
</feature>
<feature type="compositionally biased region" description="Low complexity" evidence="2">
    <location>
        <begin position="163"/>
        <end position="179"/>
    </location>
</feature>
<feature type="compositionally biased region" description="Polar residues" evidence="2">
    <location>
        <begin position="203"/>
        <end position="214"/>
    </location>
</feature>
<accession>A0A9P5RY56</accession>
<feature type="region of interest" description="Disordered" evidence="2">
    <location>
        <begin position="106"/>
        <end position="128"/>
    </location>
</feature>
<feature type="compositionally biased region" description="Acidic residues" evidence="2">
    <location>
        <begin position="1268"/>
        <end position="1277"/>
    </location>
</feature>
<feature type="compositionally biased region" description="Low complexity" evidence="2">
    <location>
        <begin position="1547"/>
        <end position="1559"/>
    </location>
</feature>
<dbReference type="GO" id="GO:0033596">
    <property type="term" value="C:TSC1-TSC2 complex"/>
    <property type="evidence" value="ECO:0007669"/>
    <property type="project" value="TreeGrafter"/>
</dbReference>
<feature type="compositionally biased region" description="Polar residues" evidence="2">
    <location>
        <begin position="690"/>
        <end position="718"/>
    </location>
</feature>
<protein>
    <recommendedName>
        <fullName evidence="5">Hamartin</fullName>
    </recommendedName>
</protein>
<name>A0A9P5RY56_9FUNG</name>
<sequence>MSSSTPTVKDLYRVVTADLTAYIAQNRSKEQEPTQPRDTIQAYLDRFIKANGTSSSSSSAPHHHYHHNNHHHIGSTPSTPFNASAHTSISGSAISNLATAGHGNAAGGSSTVGAPSATTPGGAIGSTAAAGQRHVNELWYQTLTNNLQPHNSSNLPFAFHRLSQSSSPSSSMPTSQTGSVAGSPVMGGGGASLGTGQGASTAPNMNQTSLPSIQSTGFTSATTTANTSLAAQRFSAHLLTLYTQQGMDNVPIALVASRMIVYLTHLLPFLSPQLVILDWWDRLIEPALQGEIKLEKESLKACRDLVTDCMTRDPLLDNHGSGTGSMLVADDEEGQLDNSQAMNAMPIPQFVLRKYIQAAHKLNHRLDESDLADSASGWWGNAKLGSNPAPAGHAGHGGTSARAFAGAFSASSTSLSSSATSNSHQKPEYTSAQQDLESQQRLFNRARAVIRRKKDILVKNLEIILVAYGGGVGRVKDFFSCLYTYFVGAKYRAEILGLLCQFIRRQRVHLHQILATPLFDSLLLSLKNDTSPLIVSLGLMTLIMLMPRIPAALNDRLPELFLILSRILCWPRSRQQLMAVAYQDGNNLTGQTLKSFDEFEESGSSTTDTATNKAHSTEGKAEDVLSSPDDMEYEDIPLHSLGIRWRRYGPTAPGGTTEGAPDPTAIFSFLYGMYPCNLLKFLHAPRKYLSEQSSPVGSPKQGSSTGSSARVGDSSAQNPEEGAMSPKEPNISKPVYIDEDLLNSRVQNLLKRHSLHPDLLTLTCEQELSNKARWQKLEPMEIVAMCVGLDVWSAGGLYGMGPVLRSIEEDPRGVAHQDSDDNDNDADVTTSTEGRAPDGTSTTGSHVRKSSIQSLARTSVESFASEESEGTPIEILAQEDFFGPRLVNKDNSIRHLNPGSNSNFLRGPSQPFTRSRTTSKDVRMSHILRNYATLRGLDQEDYINEVAQSKSLGPGIVQRERRSSSQRSSGAWSSPAAAVVAALEAVTPEGPVAPTSGESSAMTTPTDSRRGSISQPTNIVALTQLNREYREMIVHLERDLLMAKNELNFELFLKQQHIQQISKVHRAHVLDASVEAERQNLYNTCRSLKAQLHETRTLLERRKNKQTHWDTELKAKVQTFRDERKQLQFEVERLKQDIKDTRQAQEIQERLLTEERKGTFQLKNSIEDLSPKLKRMEEYEKRIEEMTRQLVLWETEQSKNQETQRQLEGVVSRWQSLELLLAAEKEESRILRNRVSQQSQVMDDMKIQIAMMEGRMPNLQEDSSIDHSEDESIDDSGDQYGEGGSVRDGMGEVALRKMSVRRKLLMGTGHQNSGGSSNGMELGWPSGFSRSNSSQNGFDQQRRAEAMQEFMAKEKERWDQELQQAHNKWSMEAVRNQELEERILELQGQVEMAQAISRRQQNFGMGHQGGHPGDGGGGSGDIAGGEGGHGNGGDGGAPMMNMPSQPQDVPRMTPMQGMRMHDQFAEVDTDDGGVGPSGMVGRYSQRQPESTEDEDDDPRMRQRGNTMNIGERQPSSALHTSVPSSVSSRSKGKSTKSKTKSKWLLTQQQQSQQPQPSQPFDRAQSDRSSNSHLGMTGPLSILDLTRSPHPSAILNPRMSTESSSTTSSAAARAASGGLFPPTMYTRNISHLSDGGSSDVTTASDSSTTGSTTQRTGDGNSSSGGGEGRAESVDGNGEGGSGGSGTGSGTGSASDKKKSSKSKTVRDRERDKIRMMSGMGPLVDPSKMYRNVRMI</sequence>
<feature type="region of interest" description="Disordered" evidence="2">
    <location>
        <begin position="51"/>
        <end position="87"/>
    </location>
</feature>
<feature type="compositionally biased region" description="Low complexity" evidence="2">
    <location>
        <begin position="1599"/>
        <end position="1615"/>
    </location>
</feature>
<feature type="compositionally biased region" description="Polar residues" evidence="2">
    <location>
        <begin position="75"/>
        <end position="87"/>
    </location>
</feature>
<dbReference type="GO" id="GO:0051726">
    <property type="term" value="P:regulation of cell cycle"/>
    <property type="evidence" value="ECO:0007669"/>
    <property type="project" value="TreeGrafter"/>
</dbReference>
<feature type="region of interest" description="Disordered" evidence="2">
    <location>
        <begin position="598"/>
        <end position="632"/>
    </location>
</feature>
<feature type="compositionally biased region" description="Gly residues" evidence="2">
    <location>
        <begin position="1406"/>
        <end position="1436"/>
    </location>
</feature>
<feature type="compositionally biased region" description="Polar residues" evidence="2">
    <location>
        <begin position="602"/>
        <end position="614"/>
    </location>
</feature>
<proteinExistence type="predicted"/>
<gene>
    <name evidence="3" type="ORF">BG015_007652</name>
</gene>
<feature type="region of interest" description="Disordered" evidence="2">
    <location>
        <begin position="161"/>
        <end position="217"/>
    </location>
</feature>
<feature type="compositionally biased region" description="Polar residues" evidence="2">
    <location>
        <begin position="898"/>
        <end position="916"/>
    </location>
</feature>
<evidence type="ECO:0000256" key="1">
    <source>
        <dbReference type="SAM" id="Coils"/>
    </source>
</evidence>
<feature type="region of interest" description="Disordered" evidence="2">
    <location>
        <begin position="690"/>
        <end position="732"/>
    </location>
</feature>
<dbReference type="Pfam" id="PF04388">
    <property type="entry name" value="Hamartin"/>
    <property type="match status" value="1"/>
</dbReference>
<feature type="compositionally biased region" description="Polar residues" evidence="2">
    <location>
        <begin position="828"/>
        <end position="862"/>
    </location>
</feature>
<feature type="compositionally biased region" description="Basic and acidic residues" evidence="2">
    <location>
        <begin position="810"/>
        <end position="819"/>
    </location>
</feature>
<feature type="region of interest" description="Disordered" evidence="2">
    <location>
        <begin position="898"/>
        <end position="920"/>
    </location>
</feature>
<feature type="compositionally biased region" description="Polar residues" evidence="2">
    <location>
        <begin position="996"/>
        <end position="1015"/>
    </location>
</feature>
<dbReference type="PANTHER" id="PTHR15154:SF2">
    <property type="entry name" value="HAMARTIN"/>
    <property type="match status" value="1"/>
</dbReference>
<feature type="compositionally biased region" description="Basic and acidic residues" evidence="2">
    <location>
        <begin position="1703"/>
        <end position="1713"/>
    </location>
</feature>
<dbReference type="GO" id="GO:0032007">
    <property type="term" value="P:negative regulation of TOR signaling"/>
    <property type="evidence" value="ECO:0007669"/>
    <property type="project" value="TreeGrafter"/>
</dbReference>
<feature type="region of interest" description="Disordered" evidence="2">
    <location>
        <begin position="416"/>
        <end position="436"/>
    </location>
</feature>
<keyword evidence="1" id="KW-0175">Coiled coil</keyword>
<feature type="coiled-coil region" evidence="1">
    <location>
        <begin position="1348"/>
        <end position="1396"/>
    </location>
</feature>
<feature type="compositionally biased region" description="Gly residues" evidence="2">
    <location>
        <begin position="185"/>
        <end position="197"/>
    </location>
</feature>
<feature type="compositionally biased region" description="Gly residues" evidence="2">
    <location>
        <begin position="1675"/>
        <end position="1689"/>
    </location>
</feature>
<keyword evidence="4" id="KW-1185">Reference proteome</keyword>
<feature type="compositionally biased region" description="Low complexity" evidence="2">
    <location>
        <begin position="1632"/>
        <end position="1660"/>
    </location>
</feature>
<feature type="region of interest" description="Disordered" evidence="2">
    <location>
        <begin position="1403"/>
        <end position="1724"/>
    </location>
</feature>
<evidence type="ECO:0000313" key="3">
    <source>
        <dbReference type="EMBL" id="KAF9150539.1"/>
    </source>
</evidence>
<evidence type="ECO:0000256" key="2">
    <source>
        <dbReference type="SAM" id="MobiDB-lite"/>
    </source>
</evidence>
<dbReference type="Proteomes" id="UP000748756">
    <property type="component" value="Unassembled WGS sequence"/>
</dbReference>
<feature type="coiled-coil region" evidence="1">
    <location>
        <begin position="1019"/>
        <end position="1046"/>
    </location>
</feature>
<feature type="compositionally biased region" description="Basic residues" evidence="2">
    <location>
        <begin position="61"/>
        <end position="73"/>
    </location>
</feature>
<organism evidence="3 4">
    <name type="scientific">Linnemannia schmuckeri</name>
    <dbReference type="NCBI Taxonomy" id="64567"/>
    <lineage>
        <taxon>Eukaryota</taxon>
        <taxon>Fungi</taxon>
        <taxon>Fungi incertae sedis</taxon>
        <taxon>Mucoromycota</taxon>
        <taxon>Mortierellomycotina</taxon>
        <taxon>Mortierellomycetes</taxon>
        <taxon>Mortierellales</taxon>
        <taxon>Mortierellaceae</taxon>
        <taxon>Linnemannia</taxon>
    </lineage>
</organism>
<feature type="region of interest" description="Disordered" evidence="2">
    <location>
        <begin position="810"/>
        <end position="870"/>
    </location>
</feature>
<feature type="region of interest" description="Disordered" evidence="2">
    <location>
        <begin position="989"/>
        <end position="1015"/>
    </location>
</feature>
<comment type="caution">
    <text evidence="3">The sequence shown here is derived from an EMBL/GenBank/DDBJ whole genome shotgun (WGS) entry which is preliminary data.</text>
</comment>
<evidence type="ECO:0008006" key="5">
    <source>
        <dbReference type="Google" id="ProtNLM"/>
    </source>
</evidence>
<dbReference type="PANTHER" id="PTHR15154">
    <property type="entry name" value="HAMARTIN"/>
    <property type="match status" value="1"/>
</dbReference>
<dbReference type="EMBL" id="JAAAUQ010000406">
    <property type="protein sequence ID" value="KAF9150539.1"/>
    <property type="molecule type" value="Genomic_DNA"/>
</dbReference>
<feature type="compositionally biased region" description="Low complexity" evidence="2">
    <location>
        <begin position="1515"/>
        <end position="1529"/>
    </location>
</feature>
<feature type="compositionally biased region" description="Polar residues" evidence="2">
    <location>
        <begin position="107"/>
        <end position="119"/>
    </location>
</feature>
<evidence type="ECO:0000313" key="4">
    <source>
        <dbReference type="Proteomes" id="UP000748756"/>
    </source>
</evidence>